<dbReference type="FunCoup" id="G8ZWZ3">
    <property type="interactions" value="268"/>
</dbReference>
<feature type="domain" description="FMP27 SW motif-containing RBG unit" evidence="4">
    <location>
        <begin position="981"/>
        <end position="1075"/>
    </location>
</feature>
<dbReference type="RefSeq" id="XP_003682348.1">
    <property type="nucleotide sequence ID" value="XM_003682300.1"/>
</dbReference>
<feature type="transmembrane region" description="Helical" evidence="2">
    <location>
        <begin position="12"/>
        <end position="38"/>
    </location>
</feature>
<evidence type="ECO:0000256" key="2">
    <source>
        <dbReference type="SAM" id="Phobius"/>
    </source>
</evidence>
<dbReference type="Pfam" id="PF10344">
    <property type="entry name" value="Hobbit"/>
    <property type="match status" value="1"/>
</dbReference>
<evidence type="ECO:0000259" key="4">
    <source>
        <dbReference type="SMART" id="SM01215"/>
    </source>
</evidence>
<dbReference type="SMART" id="SM01215">
    <property type="entry name" value="Fmp27_SW"/>
    <property type="match status" value="1"/>
</dbReference>
<dbReference type="SMART" id="SM01216">
    <property type="entry name" value="Fmp27_WPPW"/>
    <property type="match status" value="1"/>
</dbReference>
<dbReference type="HOGENOM" id="CLU_228568_0_0_1"/>
<keyword evidence="2" id="KW-0472">Membrane</keyword>
<dbReference type="Proteomes" id="UP000005627">
    <property type="component" value="Chromosome 6"/>
</dbReference>
<gene>
    <name evidence="6" type="primary">TDEL0F03260</name>
    <name evidence="6" type="ORF">TDEL_0F03260</name>
</gene>
<dbReference type="PANTHER" id="PTHR15678">
    <property type="entry name" value="ANTIGEN MLAA-22-RELATED"/>
    <property type="match status" value="1"/>
</dbReference>
<dbReference type="PANTHER" id="PTHR15678:SF6">
    <property type="entry name" value="BRIDGE-LIKE LIPID TRANSFER PROTEIN FAMILY MEMBER 2"/>
    <property type="match status" value="1"/>
</dbReference>
<dbReference type="KEGG" id="tdl:TDEL_0F03260"/>
<keyword evidence="2" id="KW-0812">Transmembrane</keyword>
<evidence type="ECO:0000313" key="6">
    <source>
        <dbReference type="EMBL" id="CCE93137.1"/>
    </source>
</evidence>
<dbReference type="InterPro" id="IPR045167">
    <property type="entry name" value="Hobbit"/>
</dbReference>
<dbReference type="OrthoDB" id="1562405at2759"/>
<sequence>MIPQSFYILRDVLQGVILLFFGVLLAQWLLSFVISTILERTDCPIKRFSFGFFGPSIRNVMVSTASLRVKIGKISIKFGKKGIITFSNVEVVLMNNSPQKTDNSKNMTPVADELFESDQLSFLLNKRILWILDCIFPLYCYVQNLLISSPDGSIIKMDLGSVAITKLSAEKVRAEIFLHAITNITDGDSIHHIGYQLKCQVSRKQELKTSKVRISFREWSSFLRVSGLHLHLSNLTRKQQNTESNVLKKSPNYDELIGHLEDKMHRLFVKYKAPLIALKILDFKVENLILSFNHFVHVKMSSAQIRLECVNIFSYGVNLEFFPSNKLMLKDHEITFSANSVVVDVNEISAIRIPLINHIITTDVISFLLEGIPIAKAKISHIVNIINPSIVASIDQVISGLHLLKKYRKVVYSSRSDDDEAGVDKISNFLLSGLQLLPSFIFQIIMSNFSATLKLTDEENLTFKVYNLHSFLYHKNKTANWPSVSAYSEVSVRPELSFIERDPFSEQLSNYLKVVGTSLVFLKLPNSHDGSMTTVPIFGFERCDTSLDDISAPKLIVHSTLRHCTLTFDNLAVLRLLHSALDSILSAFLENEVAHATSNVLSRTVEKETVYKGVEWTLNLRMKDLSCSMLVAGYLPESLDPFAATGVNLTNVGRGMILVLHESFITANRRERSLKVSTADMIRIMDFESGQTVTETLVTLQNLQMKSTINGEVHLQLPSVRFKIDVNLIWLLFFSKSVYRKYSSFEHERATKDVCHSQRTTPKLNVTLQKLILEIKLPQDTPILLSFSDIRYTDNERLLQAASISAFVQSIYVKQVPVQVSLIKIKRFEVDLQEALKTKNIKINASSIRLHTEYHFRFYMVVDNLITMFKSFKQIKLAFSDLREFQRLYPSEQHPKLPPNIDLSVDKLLVNVEEDPFEQELGLILKIGVLEQRERLQKLQEFEEQKLQPRGSNDNPTSPFHISRRSASPNAIQIGPISEYKAKQELLKNFSTSWIARYRKAKLTFQGMPYHIFKRDELGKDFYFYSAQETSSVAKLVINKLNLKIGAPSFPSSNVPSFIRKYGKGVPMERTYTLLILLGIDIKTSLWELRLRDYPLPAISFPDTHTTGDVVFAEKMPDKCSLRSIYVPFVPSASTERYSGMNSIYGSHIIRTLNSVKTYFRINTSVSSSIPASITWGKSLQPGYSSLMLWFDYLTRPQDDPSPKLGFWDKFRYLVHGAWTYEISKTSEFHLNIKGSDNPYKIADDGAGLSFCWLGGTVIRIHGTEDPKEFLKIESEKFQLAVRDFTASNKFDKILMKLEGHVIWKLGLLFEQGDLHKAGEEERSAPSRPHYDIELVHPSFVSGIENYDSYRGFRSDFIHMSIGVYSSGKKSNNSLHLAPYTVHHFLKWWNLFHTYTSGPIRQGPLFTDLVQNASKFGRSLFTIKYQLHLEPLTFTHVYRNYTDFGDSANVSFTGLKGKLHSLRIDLHQKRVKLTHTDEKLKRSKPVWKFKMSSGEIDCAEADIRILTTTFIQSHVEEMVVSRFGIHHSNNVIPISSAGMKQMKESEWYDFEDYVDLDQVSLKSSVLLKLEALPLLYSPRISYFRKINDDGYSVPYPFGDEASHNCMIGKNHPERTQERLAKHRAVEIEKDIKELTETLEKSKLTDGSFRDEEAVKRVPEFDNLLHKLKHRLHIVHLILNDLKLSERVPSIYSFDDCESSISNSDLDLTEADIHDTDSALLRTNTIQSFRSMRQASTLKDESSYDNRFIVHNSQLKINKTLRHHLFEYASNAFERKSMHFFLTYKSVTILKDLLSSTFSDVQTQVGDHESLKGDAISVAEFTERFETLIREVPSDDFDFFDSCLFRLISPQLQFVSDVEPDTAVILAARDIEVGIIDILQIISKSGKRVPMDVDTVVESRYCAVSKDVQLFALYKDNIMSSRGNGFHRNGYGMEEGSELWPPWLPMEMCYDGSLLEDDVFLRRRSMFLTYTAPNPLFFSDMDTAGFSHDAKFRIGFPGLILTSTSKQYCSFYNITRDLLTFGTSLDEKVEKLAKVLLADEVRNNLERLDVSVVTRLQRKVKEQYYTREFLKVHDNLLFRKTEQELTFEIQATMLELSILMNAIKKNYDRIVSGSRSTQKRLNWQVGTGELIWELYDDVRNPFITIGLGPSSFIRSQTFDGSNSNVVTISSLQCFNQQESPVYLELLSPDEKHVQYSTEAPMIELFWKLGPPVGGIPELTEMIVSLQPILFKMDHLTSDKIMSYLLPKNGKIKSLANQVSTIPARQPSIGIALSSADMSRRSSESSIGSAKSSSDLDTIFDTKSTLSVLSSTARKKRTPKLTTTILSQPDQNINEMVKRSSTYFNLRNVLIKKTTMSVCYKGAHHVLTDVNNLVVKVPNLEYHQKLWSRDEFLAALKKDITKVVVQHLGQIIGNKLVPHKKENRLKASMDISHLLKSDSNGLQSTTSSIHRKKSQYSFMSSNFSVNSPSDDADEDVQPFFPETGRT</sequence>
<keyword evidence="7" id="KW-1185">Reference proteome</keyword>
<dbReference type="InterPro" id="IPR019449">
    <property type="entry name" value="FMP27_WPPW_RBG"/>
</dbReference>
<evidence type="ECO:0000259" key="5">
    <source>
        <dbReference type="SMART" id="SM01216"/>
    </source>
</evidence>
<feature type="region of interest" description="Disordered" evidence="1">
    <location>
        <begin position="2462"/>
        <end position="2484"/>
    </location>
</feature>
<dbReference type="eggNOG" id="KOG1910">
    <property type="taxonomic scope" value="Eukaryota"/>
</dbReference>
<feature type="region of interest" description="Disordered" evidence="1">
    <location>
        <begin position="942"/>
        <end position="965"/>
    </location>
</feature>
<dbReference type="STRING" id="1076872.G8ZWZ3"/>
<reference evidence="6 7" key="1">
    <citation type="journal article" date="2011" name="Proc. Natl. Acad. Sci. U.S.A.">
        <title>Evolutionary erosion of yeast sex chromosomes by mating-type switching accidents.</title>
        <authorList>
            <person name="Gordon J.L."/>
            <person name="Armisen D."/>
            <person name="Proux-Wera E."/>
            <person name="Oheigeartaigh S.S."/>
            <person name="Byrne K.P."/>
            <person name="Wolfe K.H."/>
        </authorList>
    </citation>
    <scope>NUCLEOTIDE SEQUENCE [LARGE SCALE GENOMIC DNA]</scope>
    <source>
        <strain evidence="7">ATCC 10662 / CBS 1146 / NBRC 0425 / NCYC 2629 / NRRL Y-866</strain>
    </source>
</reference>
<feature type="domain" description="FMP27/BLTP2/Hobbit GFWDK motif-containing RBG unit" evidence="3">
    <location>
        <begin position="1093"/>
        <end position="1242"/>
    </location>
</feature>
<dbReference type="InterPro" id="IPR019441">
    <property type="entry name" value="FMP27/BLTP2/Hobbit_GFWDK_RBG"/>
</dbReference>
<dbReference type="GeneID" id="11501676"/>
<dbReference type="InterPro" id="IPR019415">
    <property type="entry name" value="FMP27_SW_RBG"/>
</dbReference>
<dbReference type="SMART" id="SM01214">
    <property type="entry name" value="Fmp27_GFWDK"/>
    <property type="match status" value="1"/>
</dbReference>
<feature type="compositionally biased region" description="Polar residues" evidence="1">
    <location>
        <begin position="950"/>
        <end position="965"/>
    </location>
</feature>
<evidence type="ECO:0000259" key="3">
    <source>
        <dbReference type="SMART" id="SM01214"/>
    </source>
</evidence>
<evidence type="ECO:0008006" key="8">
    <source>
        <dbReference type="Google" id="ProtNLM"/>
    </source>
</evidence>
<feature type="domain" description="FMP27 WPPW motif-containing RBG unit" evidence="5">
    <location>
        <begin position="1454"/>
        <end position="1948"/>
    </location>
</feature>
<dbReference type="EMBL" id="HE616747">
    <property type="protein sequence ID" value="CCE93137.1"/>
    <property type="molecule type" value="Genomic_DNA"/>
</dbReference>
<protein>
    <recommendedName>
        <fullName evidence="8">Protein FMP27, mitochondrial</fullName>
    </recommendedName>
</protein>
<proteinExistence type="predicted"/>
<keyword evidence="2" id="KW-1133">Transmembrane helix</keyword>
<evidence type="ECO:0000256" key="1">
    <source>
        <dbReference type="SAM" id="MobiDB-lite"/>
    </source>
</evidence>
<evidence type="ECO:0000313" key="7">
    <source>
        <dbReference type="Proteomes" id="UP000005627"/>
    </source>
</evidence>
<organism evidence="6 7">
    <name type="scientific">Torulaspora delbrueckii</name>
    <name type="common">Yeast</name>
    <name type="synonym">Candida colliculosa</name>
    <dbReference type="NCBI Taxonomy" id="4950"/>
    <lineage>
        <taxon>Eukaryota</taxon>
        <taxon>Fungi</taxon>
        <taxon>Dikarya</taxon>
        <taxon>Ascomycota</taxon>
        <taxon>Saccharomycotina</taxon>
        <taxon>Saccharomycetes</taxon>
        <taxon>Saccharomycetales</taxon>
        <taxon>Saccharomycetaceae</taxon>
        <taxon>Torulaspora</taxon>
    </lineage>
</organism>
<accession>G8ZWZ3</accession>
<name>G8ZWZ3_TORDE</name>
<dbReference type="InParanoid" id="G8ZWZ3"/>